<feature type="domain" description="MEDS" evidence="3">
    <location>
        <begin position="6"/>
        <end position="147"/>
    </location>
</feature>
<dbReference type="Gene3D" id="3.30.565.10">
    <property type="entry name" value="Histidine kinase-like ATPase, C-terminal domain"/>
    <property type="match status" value="1"/>
</dbReference>
<organism evidence="4 5">
    <name type="scientific">Nocardioides eburneiflavus</name>
    <dbReference type="NCBI Taxonomy" id="2518372"/>
    <lineage>
        <taxon>Bacteria</taxon>
        <taxon>Bacillati</taxon>
        <taxon>Actinomycetota</taxon>
        <taxon>Actinomycetes</taxon>
        <taxon>Propionibacteriales</taxon>
        <taxon>Nocardioidaceae</taxon>
        <taxon>Nocardioides</taxon>
    </lineage>
</organism>
<dbReference type="Proteomes" id="UP000297496">
    <property type="component" value="Unassembled WGS sequence"/>
</dbReference>
<dbReference type="EMBL" id="SRRO01000001">
    <property type="protein sequence ID" value="TGN62924.1"/>
    <property type="molecule type" value="Genomic_DNA"/>
</dbReference>
<dbReference type="InterPro" id="IPR003594">
    <property type="entry name" value="HATPase_dom"/>
</dbReference>
<dbReference type="InterPro" id="IPR050267">
    <property type="entry name" value="Anti-sigma-factor_SerPK"/>
</dbReference>
<evidence type="ECO:0000313" key="5">
    <source>
        <dbReference type="Proteomes" id="UP000297496"/>
    </source>
</evidence>
<sequence length="306" mass="32434">MSAPATHTSLLYGSDRQYATEAGDFLRDGLERGHRTLVMAPPSRTRLIRSELGGDAGAVTFVDDSVAYAPQWNAYRVLLDFAAEAPGVRSCVIAEQRLGRRTAAEVVDYRRLESAINLVFAEHPVDLLCPYDTALPGDLLDIAVHSHEGLRGGGAVAANPGYRDPFSVLTGLSAVALPPPGSTTLDCSRLSDVALARRSVRARGAEIGLARDAVADLELALTEVLTNALLHGSPPSLVHLYDEGGMWVCHVQDGGGLPFDLLSGVVPPAEPADHGYGLWLARQLVAAVDVGGDDSGTHVRLHTPRP</sequence>
<gene>
    <name evidence="4" type="ORF">EXE59_02405</name>
</gene>
<protein>
    <submittedName>
        <fullName evidence="4">Sensor histidine kinase</fullName>
    </submittedName>
</protein>
<dbReference type="Pfam" id="PF14417">
    <property type="entry name" value="MEDS"/>
    <property type="match status" value="1"/>
</dbReference>
<dbReference type="SUPFAM" id="SSF55874">
    <property type="entry name" value="ATPase domain of HSP90 chaperone/DNA topoisomerase II/histidine kinase"/>
    <property type="match status" value="1"/>
</dbReference>
<dbReference type="PANTHER" id="PTHR35526">
    <property type="entry name" value="ANTI-SIGMA-F FACTOR RSBW-RELATED"/>
    <property type="match status" value="1"/>
</dbReference>
<dbReference type="InterPro" id="IPR036890">
    <property type="entry name" value="HATPase_C_sf"/>
</dbReference>
<keyword evidence="5" id="KW-1185">Reference proteome</keyword>
<evidence type="ECO:0000259" key="2">
    <source>
        <dbReference type="Pfam" id="PF13581"/>
    </source>
</evidence>
<dbReference type="RefSeq" id="WP_135837467.1">
    <property type="nucleotide sequence ID" value="NZ_SRRO01000001.1"/>
</dbReference>
<dbReference type="NCBIfam" id="NF041045">
    <property type="entry name" value="RsbA_anti_sig"/>
    <property type="match status" value="1"/>
</dbReference>
<comment type="caution">
    <text evidence="4">The sequence shown here is derived from an EMBL/GenBank/DDBJ whole genome shotgun (WGS) entry which is preliminary data.</text>
</comment>
<dbReference type="InterPro" id="IPR047718">
    <property type="entry name" value="RsbA-like_anti_sig"/>
</dbReference>
<proteinExistence type="predicted"/>
<dbReference type="AlphaFoldDB" id="A0A4Z1BZ23"/>
<feature type="domain" description="Histidine kinase/HSP90-like ATPase" evidence="2">
    <location>
        <begin position="189"/>
        <end position="301"/>
    </location>
</feature>
<name>A0A4Z1BZ23_9ACTN</name>
<dbReference type="Pfam" id="PF13581">
    <property type="entry name" value="HATPase_c_2"/>
    <property type="match status" value="1"/>
</dbReference>
<keyword evidence="1" id="KW-0723">Serine/threonine-protein kinase</keyword>
<dbReference type="PANTHER" id="PTHR35526:SF3">
    <property type="entry name" value="ANTI-SIGMA-F FACTOR RSBW"/>
    <property type="match status" value="1"/>
</dbReference>
<evidence type="ECO:0000259" key="3">
    <source>
        <dbReference type="Pfam" id="PF14417"/>
    </source>
</evidence>
<keyword evidence="4" id="KW-0418">Kinase</keyword>
<dbReference type="InterPro" id="IPR025847">
    <property type="entry name" value="MEDS_domain"/>
</dbReference>
<evidence type="ECO:0000256" key="1">
    <source>
        <dbReference type="ARBA" id="ARBA00022527"/>
    </source>
</evidence>
<dbReference type="CDD" id="cd16936">
    <property type="entry name" value="HATPase_RsbW-like"/>
    <property type="match status" value="1"/>
</dbReference>
<dbReference type="GO" id="GO:0004674">
    <property type="term" value="F:protein serine/threonine kinase activity"/>
    <property type="evidence" value="ECO:0007669"/>
    <property type="project" value="UniProtKB-KW"/>
</dbReference>
<accession>A0A4Z1BZ23</accession>
<keyword evidence="4" id="KW-0808">Transferase</keyword>
<reference evidence="4 5" key="1">
    <citation type="submission" date="2019-04" db="EMBL/GenBank/DDBJ databases">
        <title>Three New Species of Nocardioides, Nocardioides euryhalodurans sp. nov., Nocardioides seonyuensis sp. nov. and Nocardioides eburneoflavus sp. nov. Isolated from Soil.</title>
        <authorList>
            <person name="Roh S.G."/>
            <person name="Lee C."/>
            <person name="Kim M.-K."/>
            <person name="Kim S.B."/>
        </authorList>
    </citation>
    <scope>NUCLEOTIDE SEQUENCE [LARGE SCALE GENOMIC DNA]</scope>
    <source>
        <strain evidence="4 5">MMS17-SY213</strain>
    </source>
</reference>
<evidence type="ECO:0000313" key="4">
    <source>
        <dbReference type="EMBL" id="TGN62924.1"/>
    </source>
</evidence>
<dbReference type="OrthoDB" id="4088450at2"/>